<reference evidence="3" key="1">
    <citation type="submission" date="2016-10" db="EMBL/GenBank/DDBJ databases">
        <authorList>
            <person name="Varghese N."/>
            <person name="Submissions S."/>
        </authorList>
    </citation>
    <scope>NUCLEOTIDE SEQUENCE [LARGE SCALE GENOMIC DNA]</scope>
    <source>
        <strain evidence="3">DSM 3384</strain>
    </source>
</reference>
<dbReference type="Proteomes" id="UP000199608">
    <property type="component" value="Unassembled WGS sequence"/>
</dbReference>
<feature type="compositionally biased region" description="Basic and acidic residues" evidence="1">
    <location>
        <begin position="45"/>
        <end position="61"/>
    </location>
</feature>
<protein>
    <submittedName>
        <fullName evidence="2">Uncharacterized protein</fullName>
    </submittedName>
</protein>
<gene>
    <name evidence="2" type="ORF">SAMN04487931_107215</name>
</gene>
<feature type="compositionally biased region" description="Basic and acidic residues" evidence="1">
    <location>
        <begin position="25"/>
        <end position="36"/>
    </location>
</feature>
<accession>A0A1H2I3Q8</accession>
<feature type="region of interest" description="Disordered" evidence="1">
    <location>
        <begin position="1"/>
        <end position="61"/>
    </location>
</feature>
<keyword evidence="3" id="KW-1185">Reference proteome</keyword>
<proteinExistence type="predicted"/>
<dbReference type="RefSeq" id="WP_092235087.1">
    <property type="nucleotide sequence ID" value="NZ_FNLL01000007.1"/>
</dbReference>
<sequence length="148" mass="17378">MTQNAFEKLTEKYGRCEADPVVNHQEQEEPDRHPKETGSILRPLNRQDKHHDQTEHHPILERWQDSEPVVMLSAFLKEYNDQGFFLQQTREGKPFLNFNPGLKDSEQDPARWDLALHAAHLMDQARKDLDHLIFIGALTLPEYRGVWL</sequence>
<evidence type="ECO:0000313" key="3">
    <source>
        <dbReference type="Proteomes" id="UP000199608"/>
    </source>
</evidence>
<name>A0A1H2I3Q8_9BACT</name>
<feature type="compositionally biased region" description="Basic and acidic residues" evidence="1">
    <location>
        <begin position="8"/>
        <end position="18"/>
    </location>
</feature>
<evidence type="ECO:0000256" key="1">
    <source>
        <dbReference type="SAM" id="MobiDB-lite"/>
    </source>
</evidence>
<dbReference type="AlphaFoldDB" id="A0A1H2I3Q8"/>
<organism evidence="2 3">
    <name type="scientific">Desulfobacula phenolica</name>
    <dbReference type="NCBI Taxonomy" id="90732"/>
    <lineage>
        <taxon>Bacteria</taxon>
        <taxon>Pseudomonadati</taxon>
        <taxon>Thermodesulfobacteriota</taxon>
        <taxon>Desulfobacteria</taxon>
        <taxon>Desulfobacterales</taxon>
        <taxon>Desulfobacteraceae</taxon>
        <taxon>Desulfobacula</taxon>
    </lineage>
</organism>
<evidence type="ECO:0000313" key="2">
    <source>
        <dbReference type="EMBL" id="SDU38699.1"/>
    </source>
</evidence>
<dbReference type="EMBL" id="FNLL01000007">
    <property type="protein sequence ID" value="SDU38699.1"/>
    <property type="molecule type" value="Genomic_DNA"/>
</dbReference>